<feature type="compositionally biased region" description="Basic residues" evidence="4">
    <location>
        <begin position="137"/>
        <end position="146"/>
    </location>
</feature>
<protein>
    <recommendedName>
        <fullName evidence="2">tRNA-intron lyase</fullName>
        <ecNumber evidence="2">4.6.1.16</ecNumber>
    </recommendedName>
</protein>
<evidence type="ECO:0000313" key="7">
    <source>
        <dbReference type="Proteomes" id="UP000186922"/>
    </source>
</evidence>
<accession>A0A1D1UEC4</accession>
<reference evidence="6 7" key="1">
    <citation type="journal article" date="2016" name="Nat. Commun.">
        <title>Extremotolerant tardigrade genome and improved radiotolerance of human cultured cells by tardigrade-unique protein.</title>
        <authorList>
            <person name="Hashimoto T."/>
            <person name="Horikawa D.D."/>
            <person name="Saito Y."/>
            <person name="Kuwahara H."/>
            <person name="Kozuka-Hata H."/>
            <person name="Shin-I T."/>
            <person name="Minakuchi Y."/>
            <person name="Ohishi K."/>
            <person name="Motoyama A."/>
            <person name="Aizu T."/>
            <person name="Enomoto A."/>
            <person name="Kondo K."/>
            <person name="Tanaka S."/>
            <person name="Hara Y."/>
            <person name="Koshikawa S."/>
            <person name="Sagara H."/>
            <person name="Miura T."/>
            <person name="Yokobori S."/>
            <person name="Miyagawa K."/>
            <person name="Suzuki Y."/>
            <person name="Kubo T."/>
            <person name="Oyama M."/>
            <person name="Kohara Y."/>
            <person name="Fujiyama A."/>
            <person name="Arakawa K."/>
            <person name="Katayama T."/>
            <person name="Toyoda A."/>
            <person name="Kunieda T."/>
        </authorList>
    </citation>
    <scope>NUCLEOTIDE SEQUENCE [LARGE SCALE GENOMIC DNA]</scope>
    <source>
        <strain evidence="6 7">YOKOZUNA-1</strain>
    </source>
</reference>
<comment type="similarity">
    <text evidence="1">Belongs to the tRNA-intron endonuclease family.</text>
</comment>
<evidence type="ECO:0000313" key="6">
    <source>
        <dbReference type="EMBL" id="GAU87986.1"/>
    </source>
</evidence>
<feature type="compositionally biased region" description="Basic and acidic residues" evidence="4">
    <location>
        <begin position="159"/>
        <end position="172"/>
    </location>
</feature>
<gene>
    <name evidence="6" type="primary">RvY_00763</name>
    <name evidence="6" type="synonym">RvY_00763.1</name>
    <name evidence="6" type="ORF">RvY_00763-1</name>
</gene>
<sequence length="342" mass="37981">MLCSTVAISASQVLTVHGSPLWPASLACKPCGANRLAGTGREIHLVALLPESGSLHVSIRGSSTQPPVASAASNYTIVQLLLLQERRYFAHSGNKKAMEGRRAFGASRTPAFHNQLDNNAVTIPRIPLIPVKHRKPITKRSARGRFGRGDFRNKRRPPRNHESRPYPSTHDDLHLRGLLDGKQVFLYDRADYRFLRLHRGCFGEFIKQSSRGPDTRSTSGGGDGDEEDVGVFPPPLDAQPVAALNLYEAYFLAVECDSLVIWDGSTETAVLIDQHNLMALFVDIDPTFPQFFAVYYHFRMLKYVVTSGVKFGVDMALYQYGPSKTHSIYLVYVIIPGVRDQA</sequence>
<dbReference type="EC" id="4.6.1.16" evidence="2"/>
<evidence type="ECO:0000256" key="1">
    <source>
        <dbReference type="ARBA" id="ARBA00008078"/>
    </source>
</evidence>
<dbReference type="AlphaFoldDB" id="A0A1D1UEC4"/>
<feature type="domain" description="tRNA intron endonuclease catalytic" evidence="5">
    <location>
        <begin position="292"/>
        <end position="334"/>
    </location>
</feature>
<dbReference type="GO" id="GO:0003676">
    <property type="term" value="F:nucleic acid binding"/>
    <property type="evidence" value="ECO:0007669"/>
    <property type="project" value="InterPro"/>
</dbReference>
<dbReference type="EMBL" id="BDGG01000001">
    <property type="protein sequence ID" value="GAU87986.1"/>
    <property type="molecule type" value="Genomic_DNA"/>
</dbReference>
<dbReference type="STRING" id="947166.A0A1D1UEC4"/>
<dbReference type="GO" id="GO:0000213">
    <property type="term" value="F:tRNA-intron lyase activity"/>
    <property type="evidence" value="ECO:0007669"/>
    <property type="project" value="UniProtKB-EC"/>
</dbReference>
<organism evidence="6 7">
    <name type="scientific">Ramazzottius varieornatus</name>
    <name type="common">Water bear</name>
    <name type="synonym">Tardigrade</name>
    <dbReference type="NCBI Taxonomy" id="947166"/>
    <lineage>
        <taxon>Eukaryota</taxon>
        <taxon>Metazoa</taxon>
        <taxon>Ecdysozoa</taxon>
        <taxon>Tardigrada</taxon>
        <taxon>Eutardigrada</taxon>
        <taxon>Parachela</taxon>
        <taxon>Hypsibioidea</taxon>
        <taxon>Ramazzottiidae</taxon>
        <taxon>Ramazzottius</taxon>
    </lineage>
</organism>
<name>A0A1D1UEC4_RAMVA</name>
<dbReference type="OrthoDB" id="10249562at2759"/>
<proteinExistence type="inferred from homology"/>
<dbReference type="Gene3D" id="3.40.1350.10">
    <property type="match status" value="1"/>
</dbReference>
<comment type="catalytic activity">
    <reaction evidence="3">
        <text>pretRNA = a 3'-half-tRNA molecule with a 5'-OH end + a 5'-half-tRNA molecule with a 2',3'-cyclic phosphate end + an intron with a 2',3'-cyclic phosphate and a 5'-hydroxyl terminus.</text>
        <dbReference type="EC" id="4.6.1.16"/>
    </reaction>
</comment>
<feature type="region of interest" description="Disordered" evidence="4">
    <location>
        <begin position="137"/>
        <end position="172"/>
    </location>
</feature>
<dbReference type="GO" id="GO:0000214">
    <property type="term" value="C:tRNA-intron endonuclease complex"/>
    <property type="evidence" value="ECO:0007669"/>
    <property type="project" value="TreeGrafter"/>
</dbReference>
<dbReference type="PANTHER" id="PTHR21227">
    <property type="entry name" value="TRNA-SPLICING ENDONUCLEASE SUBUNIT SEN2"/>
    <property type="match status" value="1"/>
</dbReference>
<dbReference type="PANTHER" id="PTHR21227:SF0">
    <property type="entry name" value="TRNA-SPLICING ENDONUCLEASE SUBUNIT SEN2"/>
    <property type="match status" value="1"/>
</dbReference>
<dbReference type="Proteomes" id="UP000186922">
    <property type="component" value="Unassembled WGS sequence"/>
</dbReference>
<dbReference type="GO" id="GO:0005737">
    <property type="term" value="C:cytoplasm"/>
    <property type="evidence" value="ECO:0007669"/>
    <property type="project" value="TreeGrafter"/>
</dbReference>
<dbReference type="Pfam" id="PF01974">
    <property type="entry name" value="tRNA_int_endo"/>
    <property type="match status" value="1"/>
</dbReference>
<comment type="caution">
    <text evidence="6">The sequence shown here is derived from an EMBL/GenBank/DDBJ whole genome shotgun (WGS) entry which is preliminary data.</text>
</comment>
<dbReference type="InterPro" id="IPR036167">
    <property type="entry name" value="tRNA_intron_Endo_cat-like_sf"/>
</dbReference>
<feature type="region of interest" description="Disordered" evidence="4">
    <location>
        <begin position="209"/>
        <end position="231"/>
    </location>
</feature>
<evidence type="ECO:0000256" key="3">
    <source>
        <dbReference type="ARBA" id="ARBA00034031"/>
    </source>
</evidence>
<feature type="compositionally biased region" description="Low complexity" evidence="4">
    <location>
        <begin position="209"/>
        <end position="218"/>
    </location>
</feature>
<evidence type="ECO:0000256" key="4">
    <source>
        <dbReference type="SAM" id="MobiDB-lite"/>
    </source>
</evidence>
<dbReference type="CDD" id="cd22363">
    <property type="entry name" value="tRNA-intron_lyase_C"/>
    <property type="match status" value="1"/>
</dbReference>
<dbReference type="InterPro" id="IPR006677">
    <property type="entry name" value="tRNA_intron_Endonuc_cat-like"/>
</dbReference>
<evidence type="ECO:0000256" key="2">
    <source>
        <dbReference type="ARBA" id="ARBA00012573"/>
    </source>
</evidence>
<dbReference type="GO" id="GO:0000379">
    <property type="term" value="P:tRNA-type intron splice site recognition and cleavage"/>
    <property type="evidence" value="ECO:0007669"/>
    <property type="project" value="TreeGrafter"/>
</dbReference>
<dbReference type="SUPFAM" id="SSF53032">
    <property type="entry name" value="tRNA-intron endonuclease catalytic domain-like"/>
    <property type="match status" value="1"/>
</dbReference>
<dbReference type="InterPro" id="IPR011856">
    <property type="entry name" value="tRNA_endonuc-like_dom_sf"/>
</dbReference>
<keyword evidence="7" id="KW-1185">Reference proteome</keyword>
<evidence type="ECO:0000259" key="5">
    <source>
        <dbReference type="Pfam" id="PF01974"/>
    </source>
</evidence>
<dbReference type="InterPro" id="IPR006676">
    <property type="entry name" value="tRNA_splic"/>
</dbReference>